<evidence type="ECO:0000256" key="1">
    <source>
        <dbReference type="SAM" id="Phobius"/>
    </source>
</evidence>
<keyword evidence="1" id="KW-0472">Membrane</keyword>
<name>A0A432M5W0_9GAMM</name>
<evidence type="ECO:0000313" key="2">
    <source>
        <dbReference type="EMBL" id="RUL74571.1"/>
    </source>
</evidence>
<dbReference type="Proteomes" id="UP000274358">
    <property type="component" value="Unassembled WGS sequence"/>
</dbReference>
<evidence type="ECO:0000313" key="3">
    <source>
        <dbReference type="Proteomes" id="UP000274358"/>
    </source>
</evidence>
<keyword evidence="1" id="KW-1133">Transmembrane helix</keyword>
<proteinExistence type="predicted"/>
<reference evidence="2 3" key="1">
    <citation type="submission" date="2018-12" db="EMBL/GenBank/DDBJ databases">
        <title>Dyella dinghuensis sp. nov. DHOA06 and Dyella choica sp. nov. 4M-K27, isolated from forest soil.</title>
        <authorList>
            <person name="Qiu L.-H."/>
            <person name="Gao Z.-H."/>
        </authorList>
    </citation>
    <scope>NUCLEOTIDE SEQUENCE [LARGE SCALE GENOMIC DNA]</scope>
    <source>
        <strain evidence="2 3">4M-K27</strain>
    </source>
</reference>
<feature type="transmembrane region" description="Helical" evidence="1">
    <location>
        <begin position="92"/>
        <end position="117"/>
    </location>
</feature>
<dbReference type="AlphaFoldDB" id="A0A432M5W0"/>
<keyword evidence="1" id="KW-0812">Transmembrane</keyword>
<feature type="transmembrane region" description="Helical" evidence="1">
    <location>
        <begin position="189"/>
        <end position="206"/>
    </location>
</feature>
<gene>
    <name evidence="2" type="ORF">EKH80_13920</name>
</gene>
<sequence>MNRFVCSSVVSGLKAAEVSEANSGATYPSGWVGNPGTALLSFIIQMVDVPNAPRMPKMSRMPHPECPAVAFGHACKWGVGLPASRLKYIRDCYYMIQFHKVAMFLMVACLVAVNLHARTGTPITWSYKGHYHRENTEHVRVFLPSGQGDDVLVPIEDARLLKDTGQRVLVEVVNAYCVPSFRGLADDNLVVIFFGLMVVAIAWVTDRARLKRNSLRNG</sequence>
<accession>A0A432M5W0</accession>
<dbReference type="RefSeq" id="WP_126685371.1">
    <property type="nucleotide sequence ID" value="NZ_RYYV01000009.1"/>
</dbReference>
<organism evidence="2 3">
    <name type="scientific">Dyella choica</name>
    <dbReference type="NCBI Taxonomy" id="1927959"/>
    <lineage>
        <taxon>Bacteria</taxon>
        <taxon>Pseudomonadati</taxon>
        <taxon>Pseudomonadota</taxon>
        <taxon>Gammaproteobacteria</taxon>
        <taxon>Lysobacterales</taxon>
        <taxon>Rhodanobacteraceae</taxon>
        <taxon>Dyella</taxon>
    </lineage>
</organism>
<keyword evidence="3" id="KW-1185">Reference proteome</keyword>
<dbReference type="EMBL" id="RYYV01000009">
    <property type="protein sequence ID" value="RUL74571.1"/>
    <property type="molecule type" value="Genomic_DNA"/>
</dbReference>
<protein>
    <submittedName>
        <fullName evidence="2">Uncharacterized protein</fullName>
    </submittedName>
</protein>
<comment type="caution">
    <text evidence="2">The sequence shown here is derived from an EMBL/GenBank/DDBJ whole genome shotgun (WGS) entry which is preliminary data.</text>
</comment>